<comment type="caution">
    <text evidence="2">The sequence shown here is derived from an EMBL/GenBank/DDBJ whole genome shotgun (WGS) entry which is preliminary data.</text>
</comment>
<dbReference type="AlphaFoldDB" id="A0A8S9QZ95"/>
<feature type="region of interest" description="Disordered" evidence="1">
    <location>
        <begin position="319"/>
        <end position="341"/>
    </location>
</feature>
<gene>
    <name evidence="2" type="ORF">F2Q69_00014750</name>
</gene>
<sequence length="439" mass="48255">MTTTPDCLHLQSVIGAAYTSRRLFLAGTDGLSRHMGRHFVVGFLWPKLWFLLPRLLASYAQRRDVAISQMSPAAIRNIVVALVLGTEVGVDVDAEFSKAISQMNMITDETFSVSIKTRCSLLVGHGPSKVDGWQRKYFFVRVSSSSVYDPSAVFRTEWNPQPGSFTCLLWNDLTVARVHRSIPRINVACREMNDSMLPSAYESLERKRGDSPRKTGRVKRHIPEYSDVIKESASGFSLKSLKGNASSLPVPPPSSVVVLVADSVDVHVACSSMGEAGNKLNSTPLSNPPNLELLMALSPVVSPRDPGVLPVVKDIGEVGADEHAGSTNSKGGDGRMPASREDSASLLLPPEEYAKLFYSFRSSSSSALTPGDLIFSHSYSKVKCNLMIDQYDRECRRLSEELEAEHRVLGGEGEIVESFFLHRRTGLIDLKRSPMIKAR</sequence>
<evidence type="ECO:0000313" key="3">
    <source>
        <dbReference type="Proteomes" id="UP000712600"/>
    </source>
</evidence>
<evidence type="ECO:0000313" key="2">
    <source>
        <dbReference type="EMBL" id="KAF3556867.1"/>
    </source>
</evidence>
<dbReference type="Proteomes" id="UP000712600">
    <property type="component" value="Unassembled WGS sequence"/>
</dbReference>
<organism evidence="2 3">
    <name type="scientific">Brassica cretica</name>
    <name type="common">Mustard</name>
    <dbReference type="NCBI Taxonomy" id="69181"/>
    <lineage>
        <taxon>Eukaryota</taxon>
        <taxon>Viridiplantae</taxon>
        <taxon>Streptophyta</taxon>
        <taxon>Embryophyta</taxon>
        <taxon>Tracheophyta</taxon>
        <taxon>Spermatophyta</taxon>
        <taxon>Magnoliopsida</taxon>
        <taxon>eudicotyledons</taxon>
        <taxon>Gunneridae</taxon>
        <taxon>Pentapetalae</taxon>
        <taxon>rosids</taxon>
        <taxon>malvids</taxon>
        <taxon>Brassicales</taxon>
        <taxon>Brassicaceae</taxon>
        <taxon>Brassiceae</taxon>
        <taxon>Brassica</taxon>
    </lineage>
</organism>
<proteinExistence type="predicted"/>
<evidence type="ECO:0000256" key="1">
    <source>
        <dbReference type="SAM" id="MobiDB-lite"/>
    </source>
</evidence>
<name>A0A8S9QZ95_BRACR</name>
<protein>
    <submittedName>
        <fullName evidence="2">Uncharacterized protein</fullName>
    </submittedName>
</protein>
<dbReference type="EMBL" id="QGKX02000996">
    <property type="protein sequence ID" value="KAF3556867.1"/>
    <property type="molecule type" value="Genomic_DNA"/>
</dbReference>
<reference evidence="2" key="1">
    <citation type="submission" date="2019-12" db="EMBL/GenBank/DDBJ databases">
        <title>Genome sequencing and annotation of Brassica cretica.</title>
        <authorList>
            <person name="Studholme D.J."/>
            <person name="Sarris P."/>
        </authorList>
    </citation>
    <scope>NUCLEOTIDE SEQUENCE</scope>
    <source>
        <strain evidence="2">PFS-109/04</strain>
        <tissue evidence="2">Leaf</tissue>
    </source>
</reference>
<accession>A0A8S9QZ95</accession>